<dbReference type="PROSITE" id="PS00491">
    <property type="entry name" value="PROLINE_PEPTIDASE"/>
    <property type="match status" value="1"/>
</dbReference>
<dbReference type="InterPro" id="IPR000994">
    <property type="entry name" value="Pept_M24"/>
</dbReference>
<proteinExistence type="inferred from homology"/>
<comment type="similarity">
    <text evidence="3 10">Belongs to the peptidase M24B family.</text>
</comment>
<comment type="cofactor">
    <cofactor evidence="2">
        <name>Mn(2+)</name>
        <dbReference type="ChEBI" id="CHEBI:29035"/>
    </cofactor>
</comment>
<dbReference type="Gene3D" id="3.40.350.10">
    <property type="entry name" value="Creatinase/prolidase N-terminal domain"/>
    <property type="match status" value="1"/>
</dbReference>
<dbReference type="InterPro" id="IPR001131">
    <property type="entry name" value="Peptidase_M24B_aminopep-P_CS"/>
</dbReference>
<dbReference type="InterPro" id="IPR052433">
    <property type="entry name" value="X-Pro_dipept-like"/>
</dbReference>
<evidence type="ECO:0000256" key="7">
    <source>
        <dbReference type="ARBA" id="ARBA00022801"/>
    </source>
</evidence>
<keyword evidence="14" id="KW-1185">Reference proteome</keyword>
<feature type="chain" id="PRO_5016310254" description="Xaa-Pro aminopeptidase" evidence="11">
    <location>
        <begin position="18"/>
        <end position="457"/>
    </location>
</feature>
<evidence type="ECO:0000256" key="4">
    <source>
        <dbReference type="ARBA" id="ARBA00012574"/>
    </source>
</evidence>
<dbReference type="InterPro" id="IPR036005">
    <property type="entry name" value="Creatinase/aminopeptidase-like"/>
</dbReference>
<evidence type="ECO:0000313" key="13">
    <source>
        <dbReference type="EMBL" id="AXC13179.1"/>
    </source>
</evidence>
<accession>A0A2Z5G2C2</accession>
<dbReference type="GO" id="GO:0030145">
    <property type="term" value="F:manganese ion binding"/>
    <property type="evidence" value="ECO:0007669"/>
    <property type="project" value="InterPro"/>
</dbReference>
<keyword evidence="5" id="KW-0645">Protease</keyword>
<dbReference type="KEGG" id="abas:ACPOL_3900"/>
<dbReference type="PANTHER" id="PTHR43226">
    <property type="entry name" value="XAA-PRO AMINOPEPTIDASE 3"/>
    <property type="match status" value="1"/>
</dbReference>
<evidence type="ECO:0000259" key="12">
    <source>
        <dbReference type="SMART" id="SM01011"/>
    </source>
</evidence>
<keyword evidence="7" id="KW-0378">Hydrolase</keyword>
<evidence type="ECO:0000256" key="1">
    <source>
        <dbReference type="ARBA" id="ARBA00001424"/>
    </source>
</evidence>
<keyword evidence="13" id="KW-0031">Aminopeptidase</keyword>
<dbReference type="PANTHER" id="PTHR43226:SF4">
    <property type="entry name" value="XAA-PRO AMINOPEPTIDASE 3"/>
    <property type="match status" value="1"/>
</dbReference>
<dbReference type="EMBL" id="CP030840">
    <property type="protein sequence ID" value="AXC13179.1"/>
    <property type="molecule type" value="Genomic_DNA"/>
</dbReference>
<evidence type="ECO:0000256" key="6">
    <source>
        <dbReference type="ARBA" id="ARBA00022723"/>
    </source>
</evidence>
<dbReference type="AlphaFoldDB" id="A0A2Z5G2C2"/>
<dbReference type="Pfam" id="PF05195">
    <property type="entry name" value="AMP_N"/>
    <property type="match status" value="1"/>
</dbReference>
<evidence type="ECO:0000256" key="3">
    <source>
        <dbReference type="ARBA" id="ARBA00008766"/>
    </source>
</evidence>
<dbReference type="EC" id="3.4.11.9" evidence="4"/>
<dbReference type="InterPro" id="IPR029149">
    <property type="entry name" value="Creatin/AminoP/Spt16_N"/>
</dbReference>
<keyword evidence="6 10" id="KW-0479">Metal-binding</keyword>
<dbReference type="SMART" id="SM01011">
    <property type="entry name" value="AMP_N"/>
    <property type="match status" value="1"/>
</dbReference>
<evidence type="ECO:0000256" key="2">
    <source>
        <dbReference type="ARBA" id="ARBA00001936"/>
    </source>
</evidence>
<keyword evidence="9" id="KW-0464">Manganese</keyword>
<gene>
    <name evidence="13" type="ORF">ACPOL_3900</name>
</gene>
<dbReference type="InterPro" id="IPR007865">
    <property type="entry name" value="Aminopep_P_N"/>
</dbReference>
<sequence>MRHIYFWVFLLATGLNAATGSALDRQPAAIYHARREALAEKLEGGVAILFAANEPALEYQQYRQDEDFYYLTGWNEPGAALLIESPVAAHDRASARGYREVMLLPIRNLRMERYTGVKLDAASAGAANRIGIDEVRSMADLPGILIEDLGKDPRALSGIWSQTDVPQAKPALAWAAVTLGAADAPAFLDVRRPVAELRASKDNGELELVRKATDASIQAQLAMIHAVKPGASERAITGLLIQKMLGGGCERPSYPPIVASGSNSTVLHYSASENILKSGDVVVVDAAGEFSMYASDITRTVPVGGRFTDRQREIYNIVLGAQRAAEAAFVAGKSRENDPLHKYADSLDTIAWKYMNEHGKDLHGEPLGKYFIHGIGHLVGIDVHDPFDYTKPLGQKMIFTIEPGIYIPEEKIGIRIEDIYYADDQGKLIQLTQKLPHTADEIEAEMKSGSPGAPASE</sequence>
<reference evidence="13 14" key="1">
    <citation type="journal article" date="2018" name="Front. Microbiol.">
        <title>Hydrolytic Capabilities as a Key to Environmental Success: Chitinolytic and Cellulolytic Acidobacteria From Acidic Sub-arctic Soils and Boreal Peatlands.</title>
        <authorList>
            <person name="Belova S.E."/>
            <person name="Ravin N.V."/>
            <person name="Pankratov T.A."/>
            <person name="Rakitin A.L."/>
            <person name="Ivanova A.A."/>
            <person name="Beletsky A.V."/>
            <person name="Mardanov A.V."/>
            <person name="Sinninghe Damste J.S."/>
            <person name="Dedysh S.N."/>
        </authorList>
    </citation>
    <scope>NUCLEOTIDE SEQUENCE [LARGE SCALE GENOMIC DNA]</scope>
    <source>
        <strain evidence="13 14">SBC82</strain>
    </source>
</reference>
<evidence type="ECO:0000256" key="8">
    <source>
        <dbReference type="ARBA" id="ARBA00023049"/>
    </source>
</evidence>
<dbReference type="Pfam" id="PF00557">
    <property type="entry name" value="Peptidase_M24"/>
    <property type="match status" value="1"/>
</dbReference>
<dbReference type="OrthoDB" id="9806388at2"/>
<evidence type="ECO:0000256" key="9">
    <source>
        <dbReference type="ARBA" id="ARBA00023211"/>
    </source>
</evidence>
<comment type="catalytic activity">
    <reaction evidence="1">
        <text>Release of any N-terminal amino acid, including proline, that is linked to proline, even from a dipeptide or tripeptide.</text>
        <dbReference type="EC" id="3.4.11.9"/>
    </reaction>
</comment>
<keyword evidence="8" id="KW-0482">Metalloprotease</keyword>
<dbReference type="GO" id="GO:0006508">
    <property type="term" value="P:proteolysis"/>
    <property type="evidence" value="ECO:0007669"/>
    <property type="project" value="UniProtKB-KW"/>
</dbReference>
<evidence type="ECO:0000256" key="10">
    <source>
        <dbReference type="RuleBase" id="RU000590"/>
    </source>
</evidence>
<organism evidence="13 14">
    <name type="scientific">Acidisarcina polymorpha</name>
    <dbReference type="NCBI Taxonomy" id="2211140"/>
    <lineage>
        <taxon>Bacteria</taxon>
        <taxon>Pseudomonadati</taxon>
        <taxon>Acidobacteriota</taxon>
        <taxon>Terriglobia</taxon>
        <taxon>Terriglobales</taxon>
        <taxon>Acidobacteriaceae</taxon>
        <taxon>Acidisarcina</taxon>
    </lineage>
</organism>
<evidence type="ECO:0000256" key="11">
    <source>
        <dbReference type="SAM" id="SignalP"/>
    </source>
</evidence>
<dbReference type="Proteomes" id="UP000253606">
    <property type="component" value="Chromosome"/>
</dbReference>
<protein>
    <recommendedName>
        <fullName evidence="4">Xaa-Pro aminopeptidase</fullName>
        <ecNumber evidence="4">3.4.11.9</ecNumber>
    </recommendedName>
</protein>
<dbReference type="SUPFAM" id="SSF53092">
    <property type="entry name" value="Creatinase/prolidase N-terminal domain"/>
    <property type="match status" value="1"/>
</dbReference>
<feature type="signal peptide" evidence="11">
    <location>
        <begin position="1"/>
        <end position="17"/>
    </location>
</feature>
<name>A0A2Z5G2C2_9BACT</name>
<evidence type="ECO:0000256" key="5">
    <source>
        <dbReference type="ARBA" id="ARBA00022670"/>
    </source>
</evidence>
<dbReference type="SUPFAM" id="SSF55920">
    <property type="entry name" value="Creatinase/aminopeptidase"/>
    <property type="match status" value="1"/>
</dbReference>
<evidence type="ECO:0000313" key="14">
    <source>
        <dbReference type="Proteomes" id="UP000253606"/>
    </source>
</evidence>
<feature type="domain" description="Aminopeptidase P N-terminal" evidence="12">
    <location>
        <begin position="26"/>
        <end position="156"/>
    </location>
</feature>
<dbReference type="Gene3D" id="3.90.230.10">
    <property type="entry name" value="Creatinase/methionine aminopeptidase superfamily"/>
    <property type="match status" value="1"/>
</dbReference>
<keyword evidence="11" id="KW-0732">Signal</keyword>
<dbReference type="GO" id="GO:0070006">
    <property type="term" value="F:metalloaminopeptidase activity"/>
    <property type="evidence" value="ECO:0007669"/>
    <property type="project" value="InterPro"/>
</dbReference>